<dbReference type="KEGG" id="alv:Alvin_3196"/>
<proteinExistence type="predicted"/>
<gene>
    <name evidence="1" type="ordered locus">Alvin_3196</name>
</gene>
<evidence type="ECO:0000313" key="2">
    <source>
        <dbReference type="Proteomes" id="UP000001441"/>
    </source>
</evidence>
<sequence length="85" mass="9654">MALRQAAKPSRFGTDNEVFQVYDESQFDINRPDSSFDDWWMSLDDWVESPAGLAWLATMEDAESMRRDADLSGSRPGLGSTWEGF</sequence>
<reference evidence="1 2" key="1">
    <citation type="journal article" date="2011" name="Stand. Genomic Sci.">
        <title>Complete genome sequence of Allochromatium vinosum DSM 180(T).</title>
        <authorList>
            <person name="Weissgerber T."/>
            <person name="Zigann R."/>
            <person name="Bruce D."/>
            <person name="Chang Y.J."/>
            <person name="Detter J.C."/>
            <person name="Han C."/>
            <person name="Hauser L."/>
            <person name="Jeffries C.D."/>
            <person name="Land M."/>
            <person name="Munk A.C."/>
            <person name="Tapia R."/>
            <person name="Dahl C."/>
        </authorList>
    </citation>
    <scope>NUCLEOTIDE SEQUENCE [LARGE SCALE GENOMIC DNA]</scope>
    <source>
        <strain evidence="2">ATCC 17899 / DSM 180 / NBRC 103801 / NCIMB 10441 / D</strain>
        <plasmid evidence="2">Plasmid pALVIN01</plasmid>
    </source>
</reference>
<protein>
    <submittedName>
        <fullName evidence="1">Uncharacterized protein</fullName>
    </submittedName>
</protein>
<dbReference type="OrthoDB" id="5772895at2"/>
<dbReference type="EMBL" id="CP001897">
    <property type="protein sequence ID" value="ADC64093.1"/>
    <property type="molecule type" value="Genomic_DNA"/>
</dbReference>
<geneLocation type="plasmid" evidence="1 2">
    <name>pALVIN01</name>
</geneLocation>
<accession>D3RW81</accession>
<dbReference type="AlphaFoldDB" id="D3RW81"/>
<keyword evidence="1" id="KW-0614">Plasmid</keyword>
<evidence type="ECO:0000313" key="1">
    <source>
        <dbReference type="EMBL" id="ADC64093.1"/>
    </source>
</evidence>
<name>D3RW81_ALLVD</name>
<dbReference type="HOGENOM" id="CLU_2505462_0_0_6"/>
<dbReference type="Proteomes" id="UP000001441">
    <property type="component" value="Plasmid pALVIN01"/>
</dbReference>
<organism evidence="1 2">
    <name type="scientific">Allochromatium vinosum (strain ATCC 17899 / DSM 180 / NBRC 103801 / NCIMB 10441 / D)</name>
    <name type="common">Chromatium vinosum</name>
    <dbReference type="NCBI Taxonomy" id="572477"/>
    <lineage>
        <taxon>Bacteria</taxon>
        <taxon>Pseudomonadati</taxon>
        <taxon>Pseudomonadota</taxon>
        <taxon>Gammaproteobacteria</taxon>
        <taxon>Chromatiales</taxon>
        <taxon>Chromatiaceae</taxon>
        <taxon>Allochromatium</taxon>
    </lineage>
</organism>
<keyword evidence="2" id="KW-1185">Reference proteome</keyword>